<proteinExistence type="predicted"/>
<name>A0A1X7V800_AMPQE</name>
<dbReference type="InParanoid" id="A0A1X7V800"/>
<dbReference type="EnsemblMetazoa" id="Aqu2.1.35632_001">
    <property type="protein sequence ID" value="Aqu2.1.35632_001"/>
    <property type="gene ID" value="Aqu2.1.35632"/>
</dbReference>
<accession>A0A1X7V800</accession>
<sequence length="82" mass="9696">MVQVAISNQLDDDSVSVNSIFASLEKERINDKRLLNAIIECHHDIFVKLYELCAKGKYNYLRFQIECHKHCSVFLLQRQQRQ</sequence>
<protein>
    <submittedName>
        <fullName evidence="1">Uncharacterized protein</fullName>
    </submittedName>
</protein>
<evidence type="ECO:0000313" key="1">
    <source>
        <dbReference type="EnsemblMetazoa" id="Aqu2.1.35632_001"/>
    </source>
</evidence>
<dbReference type="AlphaFoldDB" id="A0A1X7V800"/>
<reference evidence="1" key="1">
    <citation type="submission" date="2017-05" db="UniProtKB">
        <authorList>
            <consortium name="EnsemblMetazoa"/>
        </authorList>
    </citation>
    <scope>IDENTIFICATION</scope>
</reference>
<organism evidence="1">
    <name type="scientific">Amphimedon queenslandica</name>
    <name type="common">Sponge</name>
    <dbReference type="NCBI Taxonomy" id="400682"/>
    <lineage>
        <taxon>Eukaryota</taxon>
        <taxon>Metazoa</taxon>
        <taxon>Porifera</taxon>
        <taxon>Demospongiae</taxon>
        <taxon>Heteroscleromorpha</taxon>
        <taxon>Haplosclerida</taxon>
        <taxon>Niphatidae</taxon>
        <taxon>Amphimedon</taxon>
    </lineage>
</organism>